<gene>
    <name evidence="1" type="ORF">NDU88_000074</name>
</gene>
<proteinExistence type="predicted"/>
<dbReference type="Proteomes" id="UP001066276">
    <property type="component" value="Chromosome 2_2"/>
</dbReference>
<evidence type="ECO:0000313" key="2">
    <source>
        <dbReference type="Proteomes" id="UP001066276"/>
    </source>
</evidence>
<dbReference type="AlphaFoldDB" id="A0AAV7UPQ8"/>
<comment type="caution">
    <text evidence="1">The sequence shown here is derived from an EMBL/GenBank/DDBJ whole genome shotgun (WGS) entry which is preliminary data.</text>
</comment>
<accession>A0AAV7UPQ8</accession>
<evidence type="ECO:0008006" key="3">
    <source>
        <dbReference type="Google" id="ProtNLM"/>
    </source>
</evidence>
<dbReference type="EMBL" id="JANPWB010000004">
    <property type="protein sequence ID" value="KAJ1190752.1"/>
    <property type="molecule type" value="Genomic_DNA"/>
</dbReference>
<reference evidence="1" key="1">
    <citation type="journal article" date="2022" name="bioRxiv">
        <title>Sequencing and chromosome-scale assembly of the giantPleurodeles waltlgenome.</title>
        <authorList>
            <person name="Brown T."/>
            <person name="Elewa A."/>
            <person name="Iarovenko S."/>
            <person name="Subramanian E."/>
            <person name="Araus A.J."/>
            <person name="Petzold A."/>
            <person name="Susuki M."/>
            <person name="Suzuki K.-i.T."/>
            <person name="Hayashi T."/>
            <person name="Toyoda A."/>
            <person name="Oliveira C."/>
            <person name="Osipova E."/>
            <person name="Leigh N.D."/>
            <person name="Simon A."/>
            <person name="Yun M.H."/>
        </authorList>
    </citation>
    <scope>NUCLEOTIDE SEQUENCE</scope>
    <source>
        <strain evidence="1">20211129_DDA</strain>
        <tissue evidence="1">Liver</tissue>
    </source>
</reference>
<organism evidence="1 2">
    <name type="scientific">Pleurodeles waltl</name>
    <name type="common">Iberian ribbed newt</name>
    <dbReference type="NCBI Taxonomy" id="8319"/>
    <lineage>
        <taxon>Eukaryota</taxon>
        <taxon>Metazoa</taxon>
        <taxon>Chordata</taxon>
        <taxon>Craniata</taxon>
        <taxon>Vertebrata</taxon>
        <taxon>Euteleostomi</taxon>
        <taxon>Amphibia</taxon>
        <taxon>Batrachia</taxon>
        <taxon>Caudata</taxon>
        <taxon>Salamandroidea</taxon>
        <taxon>Salamandridae</taxon>
        <taxon>Pleurodelinae</taxon>
        <taxon>Pleurodeles</taxon>
    </lineage>
</organism>
<keyword evidence="2" id="KW-1185">Reference proteome</keyword>
<name>A0AAV7UPQ8_PLEWA</name>
<sequence length="98" mass="10522">MPPLPTYFFLAPLCPPWIYEDGSAALATDRHLQQRPLFLPEERFRGTETLRDPIVIPCSCVNDAAGRAGGSLGGGGGTNGFQGYGGKCNRSQRALRAL</sequence>
<evidence type="ECO:0000313" key="1">
    <source>
        <dbReference type="EMBL" id="KAJ1190752.1"/>
    </source>
</evidence>
<protein>
    <recommendedName>
        <fullName evidence="3">Secreted protein</fullName>
    </recommendedName>
</protein>